<reference evidence="3" key="1">
    <citation type="submission" date="2018-05" db="EMBL/GenBank/DDBJ databases">
        <title>Micromonospora globispora sp. nov. and Micromonospora rugosa sp. nov., isolated from marine sediment.</title>
        <authorList>
            <person name="Carro L."/>
            <person name="Aysel V."/>
            <person name="Cetin D."/>
            <person name="Igual J.M."/>
            <person name="Klenk H.-P."/>
            <person name="Trujillo M.E."/>
            <person name="Sahin N."/>
        </authorList>
    </citation>
    <scope>NUCLEOTIDE SEQUENCE [LARGE SCALE GENOMIC DNA]</scope>
    <source>
        <strain evidence="3">S2904</strain>
    </source>
</reference>
<proteinExistence type="predicted"/>
<dbReference type="Proteomes" id="UP000245683">
    <property type="component" value="Unassembled WGS sequence"/>
</dbReference>
<gene>
    <name evidence="2" type="ORF">DLJ46_13615</name>
</gene>
<evidence type="ECO:0000313" key="2">
    <source>
        <dbReference type="EMBL" id="PWU47833.1"/>
    </source>
</evidence>
<keyword evidence="3" id="KW-1185">Reference proteome</keyword>
<keyword evidence="1" id="KW-0472">Membrane</keyword>
<keyword evidence="1" id="KW-0812">Transmembrane</keyword>
<feature type="transmembrane region" description="Helical" evidence="1">
    <location>
        <begin position="32"/>
        <end position="50"/>
    </location>
</feature>
<dbReference type="EMBL" id="QGSV01000175">
    <property type="protein sequence ID" value="PWU47833.1"/>
    <property type="molecule type" value="Genomic_DNA"/>
</dbReference>
<protein>
    <submittedName>
        <fullName evidence="2">Uncharacterized protein</fullName>
    </submittedName>
</protein>
<accession>A0A317K9K4</accession>
<keyword evidence="1" id="KW-1133">Transmembrane helix</keyword>
<organism evidence="2 3">
    <name type="scientific">Micromonospora globispora</name>
    <dbReference type="NCBI Taxonomy" id="1450148"/>
    <lineage>
        <taxon>Bacteria</taxon>
        <taxon>Bacillati</taxon>
        <taxon>Actinomycetota</taxon>
        <taxon>Actinomycetes</taxon>
        <taxon>Micromonosporales</taxon>
        <taxon>Micromonosporaceae</taxon>
        <taxon>Micromonospora</taxon>
    </lineage>
</organism>
<comment type="caution">
    <text evidence="2">The sequence shown here is derived from an EMBL/GenBank/DDBJ whole genome shotgun (WGS) entry which is preliminary data.</text>
</comment>
<name>A0A317K9K4_9ACTN</name>
<sequence>MDAAVSPDASQPAPFRADLQQLIPTWYSPTHSLIIGAVIVGLAVAVFLLARTSDLDFYQ</sequence>
<evidence type="ECO:0000256" key="1">
    <source>
        <dbReference type="SAM" id="Phobius"/>
    </source>
</evidence>
<dbReference type="AlphaFoldDB" id="A0A317K9K4"/>
<evidence type="ECO:0000313" key="3">
    <source>
        <dbReference type="Proteomes" id="UP000245683"/>
    </source>
</evidence>